<dbReference type="AlphaFoldDB" id="F6FXD2"/>
<reference evidence="1 2" key="1">
    <citation type="submission" date="2011-05" db="EMBL/GenBank/DDBJ databases">
        <title>Complete sequence of Isoptericola variabilis 225.</title>
        <authorList>
            <consortium name="US DOE Joint Genome Institute"/>
            <person name="Lucas S."/>
            <person name="Han J."/>
            <person name="Lapidus A."/>
            <person name="Cheng J.-F."/>
            <person name="Goodwin L."/>
            <person name="Pitluck S."/>
            <person name="Peters L."/>
            <person name="Mikhailova N."/>
            <person name="Zeytun A."/>
            <person name="Han C."/>
            <person name="Tapia R."/>
            <person name="Land M."/>
            <person name="Hauser L."/>
            <person name="Kyrpides N."/>
            <person name="Ivanova N."/>
            <person name="Pagani I."/>
            <person name="Siebers A."/>
            <person name="Allgaier M."/>
            <person name="Thelen M."/>
            <person name="Hugenholtz P."/>
            <person name="Gladden J."/>
            <person name="Woyke T."/>
        </authorList>
    </citation>
    <scope>NUCLEOTIDE SEQUENCE [LARGE SCALE GENOMIC DNA]</scope>
    <source>
        <strain evidence="2">225</strain>
    </source>
</reference>
<accession>F6FXD2</accession>
<dbReference type="STRING" id="743718.Isova_1923"/>
<keyword evidence="2" id="KW-1185">Reference proteome</keyword>
<name>F6FXD2_ISOV2</name>
<dbReference type="eggNOG" id="ENOG5032X93">
    <property type="taxonomic scope" value="Bacteria"/>
</dbReference>
<proteinExistence type="predicted"/>
<dbReference type="HOGENOM" id="CLU_1092584_0_0_11"/>
<gene>
    <name evidence="1" type="ordered locus">Isova_1923</name>
</gene>
<protein>
    <submittedName>
        <fullName evidence="1">Uncharacterized protein</fullName>
    </submittedName>
</protein>
<dbReference type="KEGG" id="iva:Isova_1923"/>
<dbReference type="Pfam" id="PF19136">
    <property type="entry name" value="DUF5819"/>
    <property type="match status" value="1"/>
</dbReference>
<organism evidence="2">
    <name type="scientific">Isoptericola variabilis (strain 225)</name>
    <dbReference type="NCBI Taxonomy" id="743718"/>
    <lineage>
        <taxon>Bacteria</taxon>
        <taxon>Bacillati</taxon>
        <taxon>Actinomycetota</taxon>
        <taxon>Actinomycetes</taxon>
        <taxon>Micrococcales</taxon>
        <taxon>Promicromonosporaceae</taxon>
        <taxon>Isoptericola</taxon>
    </lineage>
</organism>
<dbReference type="RefSeq" id="WP_013839051.1">
    <property type="nucleotide sequence ID" value="NC_015588.1"/>
</dbReference>
<dbReference type="EMBL" id="CP002810">
    <property type="protein sequence ID" value="AEG44660.1"/>
    <property type="molecule type" value="Genomic_DNA"/>
</dbReference>
<evidence type="ECO:0000313" key="1">
    <source>
        <dbReference type="EMBL" id="AEG44660.1"/>
    </source>
</evidence>
<sequence length="245" mass="27275">MPSTTTSRATWVKLVAAALALVVTVHTAATFLWIAPRNAISTAAAEPLEAYMEPVFQQNWSLFAPTPINVENSLEVRALDEDLNPTAWVDVTDLEISANLTHHVFPNRASRPTRMLAARAGAQFRKLSDAELQVLGGHYHENAWPRLAEALEEADGSSSEARRDLVLAYDRAMAAYATEFVRATVTEIEPAYVQFRVVRQPAARFSARDGEPPAATTYTFGRRPLYEFPRQDSDAFRAAIERFRP</sequence>
<dbReference type="Proteomes" id="UP000009236">
    <property type="component" value="Chromosome"/>
</dbReference>
<evidence type="ECO:0000313" key="2">
    <source>
        <dbReference type="Proteomes" id="UP000009236"/>
    </source>
</evidence>
<dbReference type="InterPro" id="IPR043857">
    <property type="entry name" value="DUF5819"/>
</dbReference>